<keyword evidence="3" id="KW-1185">Reference proteome</keyword>
<dbReference type="AlphaFoldDB" id="A0ABD5XXN4"/>
<proteinExistence type="predicted"/>
<feature type="domain" description="DUF7344" evidence="1">
    <location>
        <begin position="23"/>
        <end position="99"/>
    </location>
</feature>
<accession>A0ABD5XXN4</accession>
<dbReference type="RefSeq" id="WP_274323996.1">
    <property type="nucleotide sequence ID" value="NZ_CP118158.1"/>
</dbReference>
<gene>
    <name evidence="2" type="ORF">ACFQMA_00760</name>
</gene>
<dbReference type="GeneID" id="78818602"/>
<evidence type="ECO:0000259" key="1">
    <source>
        <dbReference type="Pfam" id="PF24035"/>
    </source>
</evidence>
<dbReference type="InterPro" id="IPR036388">
    <property type="entry name" value="WH-like_DNA-bd_sf"/>
</dbReference>
<dbReference type="InterPro" id="IPR055768">
    <property type="entry name" value="DUF7344"/>
</dbReference>
<evidence type="ECO:0000313" key="2">
    <source>
        <dbReference type="EMBL" id="MFC7138365.1"/>
    </source>
</evidence>
<dbReference type="Gene3D" id="1.10.10.10">
    <property type="entry name" value="Winged helix-like DNA-binding domain superfamily/Winged helix DNA-binding domain"/>
    <property type="match status" value="1"/>
</dbReference>
<evidence type="ECO:0000313" key="3">
    <source>
        <dbReference type="Proteomes" id="UP001596432"/>
    </source>
</evidence>
<name>A0ABD5XXN4_9EURY</name>
<organism evidence="2 3">
    <name type="scientific">Halosimplex aquaticum</name>
    <dbReference type="NCBI Taxonomy" id="3026162"/>
    <lineage>
        <taxon>Archaea</taxon>
        <taxon>Methanobacteriati</taxon>
        <taxon>Methanobacteriota</taxon>
        <taxon>Stenosarchaea group</taxon>
        <taxon>Halobacteria</taxon>
        <taxon>Halobacteriales</taxon>
        <taxon>Haloarculaceae</taxon>
        <taxon>Halosimplex</taxon>
    </lineage>
</organism>
<comment type="caution">
    <text evidence="2">The sequence shown here is derived from an EMBL/GenBank/DDBJ whole genome shotgun (WGS) entry which is preliminary data.</text>
</comment>
<sequence>MTTTDLRDVAAAESFDADADLVFGALSDADRRFVLGRLVERTGEVALAEIATDLAAWQRDVDADEVGDAAVESEHAKLYHVHVPKLADAGLVSVEREDDATAVSLAADAETVREHADLSAVDA</sequence>
<reference evidence="2 3" key="1">
    <citation type="journal article" date="2019" name="Int. J. Syst. Evol. Microbiol.">
        <title>The Global Catalogue of Microorganisms (GCM) 10K type strain sequencing project: providing services to taxonomists for standard genome sequencing and annotation.</title>
        <authorList>
            <consortium name="The Broad Institute Genomics Platform"/>
            <consortium name="The Broad Institute Genome Sequencing Center for Infectious Disease"/>
            <person name="Wu L."/>
            <person name="Ma J."/>
        </authorList>
    </citation>
    <scope>NUCLEOTIDE SEQUENCE [LARGE SCALE GENOMIC DNA]</scope>
    <source>
        <strain evidence="2 3">XZYJT29</strain>
    </source>
</reference>
<dbReference type="Proteomes" id="UP001596432">
    <property type="component" value="Unassembled WGS sequence"/>
</dbReference>
<protein>
    <recommendedName>
        <fullName evidence="1">DUF7344 domain-containing protein</fullName>
    </recommendedName>
</protein>
<dbReference type="EMBL" id="JBHTAS010000001">
    <property type="protein sequence ID" value="MFC7138365.1"/>
    <property type="molecule type" value="Genomic_DNA"/>
</dbReference>
<dbReference type="Pfam" id="PF24035">
    <property type="entry name" value="DUF7344"/>
    <property type="match status" value="1"/>
</dbReference>